<dbReference type="EMBL" id="LR134167">
    <property type="protein sequence ID" value="VEB24887.1"/>
    <property type="molecule type" value="Genomic_DNA"/>
</dbReference>
<proteinExistence type="predicted"/>
<sequence>MPTVESKSQTQQANNKQVDKKQLDKLQYILNISQDADLLAKYSKRKQPVYQVENREAIKLETIRSTKISTFLIFLPDVNTAQYEIKGKFQDIVKLDNIVAILHRQKQPPSHIKIIAPNGTAVLTKIN</sequence>
<feature type="region of interest" description="Disordered" evidence="1">
    <location>
        <begin position="1"/>
        <end position="20"/>
    </location>
</feature>
<evidence type="ECO:0000256" key="1">
    <source>
        <dbReference type="SAM" id="MobiDB-lite"/>
    </source>
</evidence>
<name>A0A447SSG4_AVIVO</name>
<gene>
    <name evidence="2" type="ORF">NCTC3438_01749</name>
</gene>
<dbReference type="KEGG" id="avt:NCTC3438_01749"/>
<feature type="compositionally biased region" description="Polar residues" evidence="1">
    <location>
        <begin position="1"/>
        <end position="15"/>
    </location>
</feature>
<reference evidence="2 3" key="1">
    <citation type="submission" date="2018-12" db="EMBL/GenBank/DDBJ databases">
        <authorList>
            <consortium name="Pathogen Informatics"/>
        </authorList>
    </citation>
    <scope>NUCLEOTIDE SEQUENCE [LARGE SCALE GENOMIC DNA]</scope>
    <source>
        <strain evidence="2 3">NCTC3438</strain>
    </source>
</reference>
<organism evidence="2 3">
    <name type="scientific">Avibacterium volantium</name>
    <name type="common">Pasteurella volantium</name>
    <dbReference type="NCBI Taxonomy" id="762"/>
    <lineage>
        <taxon>Bacteria</taxon>
        <taxon>Pseudomonadati</taxon>
        <taxon>Pseudomonadota</taxon>
        <taxon>Gammaproteobacteria</taxon>
        <taxon>Pasteurellales</taxon>
        <taxon>Pasteurellaceae</taxon>
        <taxon>Avibacterium</taxon>
    </lineage>
</organism>
<keyword evidence="3" id="KW-1185">Reference proteome</keyword>
<evidence type="ECO:0000313" key="3">
    <source>
        <dbReference type="Proteomes" id="UP000268198"/>
    </source>
</evidence>
<protein>
    <submittedName>
        <fullName evidence="2">Uncharacterized protein</fullName>
    </submittedName>
</protein>
<accession>A0A447SSG4</accession>
<evidence type="ECO:0000313" key="2">
    <source>
        <dbReference type="EMBL" id="VEB24887.1"/>
    </source>
</evidence>
<dbReference type="Proteomes" id="UP000268198">
    <property type="component" value="Chromosome"/>
</dbReference>
<dbReference type="AlphaFoldDB" id="A0A447SSG4"/>